<dbReference type="GeneTree" id="ENSGT00400000024060"/>
<evidence type="ECO:0000259" key="4">
    <source>
        <dbReference type="PROSITE" id="PS50878"/>
    </source>
</evidence>
<feature type="region of interest" description="Disordered" evidence="2">
    <location>
        <begin position="217"/>
        <end position="238"/>
    </location>
</feature>
<sequence>PVREASGKNDHSCPPCTELGGLGVFVEKLTSYTRKRRQSVTKKRMQREHPGQWRNDTYTSDTPEVRFKKRKLFGSKTSPSPKLLTIKIPRFEAACPLCGVNIWGTGTLSKHLASRHGNVKACYVCRKCNKLSSNCHSIACHVPKCTTPLVAQLTGPSCTLCGKRFTTKRGLSQHMRHAHPSEWNEKKIAELQTERPSGQAMAKWETMVIKRNESCLPEEKPDTQVPCTSPMLPTTPHDHTKERFLAKMLKPLTSKKNCISRSIIKMVLTSNGNDNMSDHNAELLIKALGRKTKTKTPDATTRSMVTEPVSSKPRRLYKTTRFRSCQILYDKDQGTLANMILDGKDNTKCSIPMATLHTTFLRRWQRKTEHKGLGPFKSIGGVLNDILYRPITPKEVINNLNKMKNGTAPGPDGITKKNINNWDVYGVALALEYTRWLIQGTIPAAVKDCKTSLLPKSTNPDDLKITSNWRPITIGSMLLRLFSRILTMRLVQACPLNPRQRGFMTEANGCAENLMILDKLIASSRSNKTTLAIVFIDFAKAFDSISHDHILHALKRRGLDHHIWGLIKNSYESCTTRISCGKIVSDTIQILMGVKQGDPMSPLLFNLSMDPLIQYLEDSTDGLELKGRRISTLAFADDLVLVSGSKRGMGNLLATLEKFCRLTGLSVQPKKCCGFIYEHGLLNAGGPWKLEGLPIQMIDPGEKVKYLGVHIRPDKGIVPPELKEDMARWLINIKKAYLKPSQKITILNTYAIPRIIYKASMGKTPITYLMEIDRMIRKAAKCWLHLVPMTNNGLLYSRTIRDGGLGIIRLEKLIPTIRMKCIWEMCYSTDDWTRAVAREMVTQPEWDRLWKATGGNTGMAPKLNLAPDTEDDPGTIQAIGLPDWRDQENLIWEKHGSHNKGVSMFRNDKISNTWLRDPSKVSFKPKHYILGLALRSGLPPISDDRHSVSTHANSECRRCGAKNESLSHILGQCTYVKRNIIRRHNKLCDDLQTEMERYKWEVLREVQITNENGVTQIPDVVALKNSTVLIIDVTVRYETADYPLTLAAEEKVSKYSGIGPIVMHMLCAKNYKVFGFPMGARGKWPTCNNPVLKAIGLPMNRRISFAKFLSRRVLLYSIDVVNGFCKI</sequence>
<keyword evidence="1" id="KW-0863">Zinc-finger</keyword>
<keyword evidence="1" id="KW-0479">Metal-binding</keyword>
<dbReference type="SUPFAM" id="SSF56672">
    <property type="entry name" value="DNA/RNA polymerases"/>
    <property type="match status" value="1"/>
</dbReference>
<reference evidence="5" key="1">
    <citation type="submission" date="2025-08" db="UniProtKB">
        <authorList>
            <consortium name="Ensembl"/>
        </authorList>
    </citation>
    <scope>IDENTIFICATION</scope>
</reference>
<keyword evidence="1" id="KW-0862">Zinc</keyword>
<dbReference type="InterPro" id="IPR000477">
    <property type="entry name" value="RT_dom"/>
</dbReference>
<dbReference type="OMA" id="THANSEC"/>
<name>A0A3Q2YQL5_HIPCM</name>
<dbReference type="AlphaFoldDB" id="A0A3Q2YQL5"/>
<feature type="region of interest" description="Disordered" evidence="2">
    <location>
        <begin position="293"/>
        <end position="312"/>
    </location>
</feature>
<evidence type="ECO:0000256" key="2">
    <source>
        <dbReference type="SAM" id="MobiDB-lite"/>
    </source>
</evidence>
<dbReference type="PANTHER" id="PTHR19446">
    <property type="entry name" value="REVERSE TRANSCRIPTASES"/>
    <property type="match status" value="1"/>
</dbReference>
<dbReference type="InterPro" id="IPR013087">
    <property type="entry name" value="Znf_C2H2_type"/>
</dbReference>
<reference evidence="5" key="2">
    <citation type="submission" date="2025-09" db="UniProtKB">
        <authorList>
            <consortium name="Ensembl"/>
        </authorList>
    </citation>
    <scope>IDENTIFICATION</scope>
</reference>
<dbReference type="Ensembl" id="ENSHCOT00000004914.1">
    <property type="protein sequence ID" value="ENSHCOP00000020936.1"/>
    <property type="gene ID" value="ENSHCOG00000007397.1"/>
</dbReference>
<dbReference type="CDD" id="cd01650">
    <property type="entry name" value="RT_nLTR_like"/>
    <property type="match status" value="1"/>
</dbReference>
<dbReference type="InterPro" id="IPR043502">
    <property type="entry name" value="DNA/RNA_pol_sf"/>
</dbReference>
<dbReference type="SMART" id="SM00355">
    <property type="entry name" value="ZnF_C2H2"/>
    <property type="match status" value="2"/>
</dbReference>
<dbReference type="Proteomes" id="UP000264820">
    <property type="component" value="Unplaced"/>
</dbReference>
<evidence type="ECO:0000313" key="6">
    <source>
        <dbReference type="Proteomes" id="UP000264820"/>
    </source>
</evidence>
<keyword evidence="6" id="KW-1185">Reference proteome</keyword>
<dbReference type="Gene3D" id="3.30.160.60">
    <property type="entry name" value="Classic Zinc Finger"/>
    <property type="match status" value="1"/>
</dbReference>
<protein>
    <recommendedName>
        <fullName evidence="7">Reverse transcriptase domain-containing protein</fullName>
    </recommendedName>
</protein>
<evidence type="ECO:0000256" key="1">
    <source>
        <dbReference type="PROSITE-ProRule" id="PRU00042"/>
    </source>
</evidence>
<dbReference type="Pfam" id="PF00078">
    <property type="entry name" value="RVT_1"/>
    <property type="match status" value="1"/>
</dbReference>
<evidence type="ECO:0000259" key="3">
    <source>
        <dbReference type="PROSITE" id="PS50157"/>
    </source>
</evidence>
<feature type="region of interest" description="Disordered" evidence="2">
    <location>
        <begin position="36"/>
        <end position="60"/>
    </location>
</feature>
<evidence type="ECO:0008006" key="7">
    <source>
        <dbReference type="Google" id="ProtNLM"/>
    </source>
</evidence>
<feature type="domain" description="Reverse transcriptase" evidence="4">
    <location>
        <begin position="435"/>
        <end position="711"/>
    </location>
</feature>
<proteinExistence type="predicted"/>
<accession>A0A3Q2YQL5</accession>
<organism evidence="5 6">
    <name type="scientific">Hippocampus comes</name>
    <name type="common">Tiger tail seahorse</name>
    <dbReference type="NCBI Taxonomy" id="109280"/>
    <lineage>
        <taxon>Eukaryota</taxon>
        <taxon>Metazoa</taxon>
        <taxon>Chordata</taxon>
        <taxon>Craniata</taxon>
        <taxon>Vertebrata</taxon>
        <taxon>Euteleostomi</taxon>
        <taxon>Actinopterygii</taxon>
        <taxon>Neopterygii</taxon>
        <taxon>Teleostei</taxon>
        <taxon>Neoteleostei</taxon>
        <taxon>Acanthomorphata</taxon>
        <taxon>Syngnathiaria</taxon>
        <taxon>Syngnathiformes</taxon>
        <taxon>Syngnathoidei</taxon>
        <taxon>Syngnathidae</taxon>
        <taxon>Hippocampus</taxon>
    </lineage>
</organism>
<dbReference type="PROSITE" id="PS00028">
    <property type="entry name" value="ZINC_FINGER_C2H2_1"/>
    <property type="match status" value="2"/>
</dbReference>
<feature type="domain" description="C2H2-type" evidence="3">
    <location>
        <begin position="156"/>
        <end position="184"/>
    </location>
</feature>
<feature type="compositionally biased region" description="Basic residues" evidence="2">
    <location>
        <begin position="36"/>
        <end position="46"/>
    </location>
</feature>
<dbReference type="GO" id="GO:0008270">
    <property type="term" value="F:zinc ion binding"/>
    <property type="evidence" value="ECO:0007669"/>
    <property type="project" value="UniProtKB-KW"/>
</dbReference>
<dbReference type="PROSITE" id="PS50878">
    <property type="entry name" value="RT_POL"/>
    <property type="match status" value="1"/>
</dbReference>
<evidence type="ECO:0000313" key="5">
    <source>
        <dbReference type="Ensembl" id="ENSHCOP00000020936.1"/>
    </source>
</evidence>
<dbReference type="PROSITE" id="PS50157">
    <property type="entry name" value="ZINC_FINGER_C2H2_2"/>
    <property type="match status" value="1"/>
</dbReference>